<dbReference type="InterPro" id="IPR012338">
    <property type="entry name" value="Beta-lactam/transpept-like"/>
</dbReference>
<keyword evidence="7" id="KW-1185">Reference proteome</keyword>
<evidence type="ECO:0000256" key="5">
    <source>
        <dbReference type="SAM" id="SignalP"/>
    </source>
</evidence>
<sequence length="613" mass="67873">MLVVFCTVGFLFAGAPESAFAADQADAAQADAPVEGDQAGAEAAAETPAVEASEDGEAEGETPETIVFTVTFDANGGTVDPAFAQTDEGGLLASLPTPARDGYVFEGWYTATTGGTEVTAETSFTQDCTVYAVWSKIGWVKGSDGTYQYRLADGTLVTSKFFKVDGKTYYFDSSGVMQTGWEQVSGKWYWLGNNGAMRTGWQNVSDKWYWLGGNGVMRTGWQKVDGKWYYLKGSGAMVTGWRNVSGTWYYLDKKSGAMRTGWQRVDGKWYWLGSDGAMRTGWKSINGKWYYLRSSGAMATEWCKVSDTWYYLGGNGAMRTGWQKVDGKWYYLKGSGAMVTGWYKVSGSWYYFEKSGVMPTVDSPAMTALKDSYGGSLKVFGGSYNLNSPAGQRLIARANAIANNYDLSFVMVDLKTGIGVCYNPNQVMYSACSIKAPYIAAVNKYSPSSVTPYWQGLMTQSITVSNNETYYACKNHWGPDPLIRFMNYTNTTDHFNYNHYYAFLTANDLAKIWIGNYDYFYVNTNQNSKWCRSLYTHSYSSVIYYELGQTYTVHSKPGWINDGGVYDAFNDGGIIMDPGHPYVIALLSDACGQSAQLRSLLRALDNVHTDMVD</sequence>
<feature type="chain" id="PRO_5002978816" evidence="5">
    <location>
        <begin position="22"/>
        <end position="613"/>
    </location>
</feature>
<accession>C7N2Q1</accession>
<keyword evidence="2" id="KW-0677">Repeat</keyword>
<dbReference type="EMBL" id="CP001684">
    <property type="protein sequence ID" value="ACV23559.1"/>
    <property type="molecule type" value="Genomic_DNA"/>
</dbReference>
<feature type="compositionally biased region" description="Low complexity" evidence="4">
    <location>
        <begin position="39"/>
        <end position="51"/>
    </location>
</feature>
<dbReference type="SUPFAM" id="SSF69360">
    <property type="entry name" value="Cell wall binding repeat"/>
    <property type="match status" value="2"/>
</dbReference>
<keyword evidence="5" id="KW-0732">Signal</keyword>
<dbReference type="Proteomes" id="UP000002026">
    <property type="component" value="Chromosome"/>
</dbReference>
<evidence type="ECO:0000256" key="4">
    <source>
        <dbReference type="SAM" id="MobiDB-lite"/>
    </source>
</evidence>
<dbReference type="SUPFAM" id="SSF56601">
    <property type="entry name" value="beta-lactamase/transpeptidase-like"/>
    <property type="match status" value="1"/>
</dbReference>
<name>C7N2Q1_SLAHD</name>
<feature type="repeat" description="Cell wall-binding" evidence="3">
    <location>
        <begin position="178"/>
        <end position="197"/>
    </location>
</feature>
<protein>
    <submittedName>
        <fullName evidence="6">Conserved repeat protein</fullName>
    </submittedName>
</protein>
<dbReference type="HOGENOM" id="CLU_445416_0_0_11"/>
<dbReference type="Pfam" id="PF09479">
    <property type="entry name" value="Flg_new"/>
    <property type="match status" value="1"/>
</dbReference>
<feature type="compositionally biased region" description="Acidic residues" evidence="4">
    <location>
        <begin position="52"/>
        <end position="62"/>
    </location>
</feature>
<feature type="repeat" description="Cell wall-binding" evidence="3">
    <location>
        <begin position="158"/>
        <end position="177"/>
    </location>
</feature>
<evidence type="ECO:0000256" key="1">
    <source>
        <dbReference type="ARBA" id="ARBA00004196"/>
    </source>
</evidence>
<feature type="repeat" description="Cell wall-binding" evidence="3">
    <location>
        <begin position="319"/>
        <end position="338"/>
    </location>
</feature>
<evidence type="ECO:0000256" key="3">
    <source>
        <dbReference type="PROSITE-ProRule" id="PRU00591"/>
    </source>
</evidence>
<dbReference type="InterPro" id="IPR018337">
    <property type="entry name" value="Cell_wall/Cho-bd_repeat"/>
</dbReference>
<evidence type="ECO:0000313" key="7">
    <source>
        <dbReference type="Proteomes" id="UP000002026"/>
    </source>
</evidence>
<dbReference type="GO" id="GO:0030313">
    <property type="term" value="C:cell envelope"/>
    <property type="evidence" value="ECO:0007669"/>
    <property type="project" value="UniProtKB-SubCell"/>
</dbReference>
<evidence type="ECO:0000256" key="2">
    <source>
        <dbReference type="ARBA" id="ARBA00022737"/>
    </source>
</evidence>
<feature type="signal peptide" evidence="5">
    <location>
        <begin position="1"/>
        <end position="21"/>
    </location>
</feature>
<gene>
    <name evidence="6" type="ordered locus">Shel_25520</name>
</gene>
<dbReference type="InterPro" id="IPR042229">
    <property type="entry name" value="Listeria/Bacterioides_rpt_sf"/>
</dbReference>
<dbReference type="Gene3D" id="2.10.270.10">
    <property type="entry name" value="Cholin Binding"/>
    <property type="match status" value="4"/>
</dbReference>
<feature type="region of interest" description="Disordered" evidence="4">
    <location>
        <begin position="30"/>
        <end position="62"/>
    </location>
</feature>
<feature type="repeat" description="Cell wall-binding" evidence="3">
    <location>
        <begin position="279"/>
        <end position="298"/>
    </location>
</feature>
<dbReference type="Gene3D" id="2.60.40.4270">
    <property type="entry name" value="Listeria-Bacteroides repeat domain"/>
    <property type="match status" value="1"/>
</dbReference>
<feature type="repeat" description="Cell wall-binding" evidence="3">
    <location>
        <begin position="339"/>
        <end position="358"/>
    </location>
</feature>
<comment type="subcellular location">
    <subcellularLocation>
        <location evidence="1">Cell envelope</location>
    </subcellularLocation>
</comment>
<dbReference type="Pfam" id="PF01473">
    <property type="entry name" value="Choline_bind_1"/>
    <property type="match status" value="2"/>
</dbReference>
<organism evidence="6 7">
    <name type="scientific">Slackia heliotrinireducens (strain ATCC 29202 / DSM 20476 / NCTC 11029 / RHS 1)</name>
    <name type="common">Peptococcus heliotrinreducens</name>
    <dbReference type="NCBI Taxonomy" id="471855"/>
    <lineage>
        <taxon>Bacteria</taxon>
        <taxon>Bacillati</taxon>
        <taxon>Actinomycetota</taxon>
        <taxon>Coriobacteriia</taxon>
        <taxon>Eggerthellales</taxon>
        <taxon>Eggerthellaceae</taxon>
        <taxon>Slackia</taxon>
    </lineage>
</organism>
<feature type="repeat" description="Cell wall-binding" evidence="3">
    <location>
        <begin position="198"/>
        <end position="217"/>
    </location>
</feature>
<reference evidence="6 7" key="1">
    <citation type="journal article" date="2009" name="Stand. Genomic Sci.">
        <title>Complete genome sequence of Slackia heliotrinireducens type strain (RHS 1).</title>
        <authorList>
            <person name="Pukall R."/>
            <person name="Lapidus A."/>
            <person name="Nolan M."/>
            <person name="Copeland A."/>
            <person name="Glavina Del Rio T."/>
            <person name="Lucas S."/>
            <person name="Chen F."/>
            <person name="Tice H."/>
            <person name="Cheng J.F."/>
            <person name="Chertkov O."/>
            <person name="Bruce D."/>
            <person name="Goodwin L."/>
            <person name="Kuske C."/>
            <person name="Brettin T."/>
            <person name="Detter J.C."/>
            <person name="Han C."/>
            <person name="Pitluck S."/>
            <person name="Pati A."/>
            <person name="Mavrommatis K."/>
            <person name="Ivanova N."/>
            <person name="Ovchinnikova G."/>
            <person name="Chen A."/>
            <person name="Palaniappan K."/>
            <person name="Schneider S."/>
            <person name="Rohde M."/>
            <person name="Chain P."/>
            <person name="D'haeseleer P."/>
            <person name="Goker M."/>
            <person name="Bristow J."/>
            <person name="Eisen J.A."/>
            <person name="Markowitz V."/>
            <person name="Kyrpides N.C."/>
            <person name="Klenk H.P."/>
            <person name="Hugenholtz P."/>
        </authorList>
    </citation>
    <scope>NUCLEOTIDE SEQUENCE [LARGE SCALE GENOMIC DNA]</scope>
    <source>
        <strain evidence="7">ATCC 29202 / DSM 20476 / NCTC 11029 / RHS 1</strain>
    </source>
</reference>
<proteinExistence type="predicted"/>
<dbReference type="InterPro" id="IPR013378">
    <property type="entry name" value="InlB-like_B-rpt"/>
</dbReference>
<dbReference type="eggNOG" id="COG5263">
    <property type="taxonomic scope" value="Bacteria"/>
</dbReference>
<dbReference type="Pfam" id="PF19127">
    <property type="entry name" value="Choline_bind_3"/>
    <property type="match status" value="4"/>
</dbReference>
<feature type="repeat" description="Cell wall-binding" evidence="3">
    <location>
        <begin position="218"/>
        <end position="237"/>
    </location>
</feature>
<dbReference type="KEGG" id="shi:Shel_25520"/>
<dbReference type="Gene3D" id="3.40.710.10">
    <property type="entry name" value="DD-peptidase/beta-lactamase superfamily"/>
    <property type="match status" value="1"/>
</dbReference>
<dbReference type="STRING" id="471855.Shel_25520"/>
<dbReference type="PROSITE" id="PS51170">
    <property type="entry name" value="CW"/>
    <property type="match status" value="8"/>
</dbReference>
<dbReference type="AlphaFoldDB" id="C7N2Q1"/>
<feature type="repeat" description="Cell wall-binding" evidence="3">
    <location>
        <begin position="259"/>
        <end position="278"/>
    </location>
</feature>
<dbReference type="NCBIfam" id="TIGR02543">
    <property type="entry name" value="List_Bact_rpt"/>
    <property type="match status" value="1"/>
</dbReference>
<evidence type="ECO:0000313" key="6">
    <source>
        <dbReference type="EMBL" id="ACV23559.1"/>
    </source>
</evidence>